<evidence type="ECO:0000313" key="11">
    <source>
        <dbReference type="Proteomes" id="UP001157733"/>
    </source>
</evidence>
<dbReference type="EMBL" id="OX336137">
    <property type="protein sequence ID" value="CAI2718330.1"/>
    <property type="molecule type" value="Genomic_DNA"/>
</dbReference>
<evidence type="ECO:0000256" key="5">
    <source>
        <dbReference type="ARBA" id="ARBA00022692"/>
    </source>
</evidence>
<evidence type="ECO:0000256" key="8">
    <source>
        <dbReference type="SAM" id="Coils"/>
    </source>
</evidence>
<dbReference type="PANTHER" id="PTHR30026">
    <property type="entry name" value="OUTER MEMBRANE PROTEIN TOLC"/>
    <property type="match status" value="1"/>
</dbReference>
<keyword evidence="4" id="KW-1134">Transmembrane beta strand</keyword>
<keyword evidence="8" id="KW-0175">Coiled coil</keyword>
<feature type="region of interest" description="Disordered" evidence="9">
    <location>
        <begin position="56"/>
        <end position="77"/>
    </location>
</feature>
<accession>A0ABM9HE46</accession>
<evidence type="ECO:0000256" key="6">
    <source>
        <dbReference type="ARBA" id="ARBA00023136"/>
    </source>
</evidence>
<evidence type="ECO:0000256" key="1">
    <source>
        <dbReference type="ARBA" id="ARBA00004442"/>
    </source>
</evidence>
<sequence length="580" mass="64846">MLMFMRGVCSVLFAVMAINILIFHPLTARAESDTPTGENRFRLQAGLELPGTLYAEDMEQPDSGGSGEAPLPASKEPFGEKPDIVLSNILQLSLTEVIQTTIQNNITIAVQEYNSRIQRQNIINNEAAFDPSVNMELRAQDDTLPIASAFANPPISETEQQRWKLGLNQRLKFGTEYELFYEGIRDTTNSLFAGLNPQFSTRFEVNMTQPLLKNFGRDVNETNIYIARNNLSISQYDFKSQVIDIITDAENVYWDLVFSQEDLKVKQQSVQRARDLEQRVKAQVEVGTMAPLEILQAQSEVASREESVINAEKLIQDNEDNLKNILNIAFDSEKGTKNIQPLDAPQYDPEAKINLDHAIGEALLNRPDYLSKKKELDSRNIQVEFNKNQVYPTLDLVASYGLNGITGDAQAVSLGGAPRVSQFGGDFGRGFGRAGSADFDSWSAGLVFSYPLGNRAAESQLTSAKLEVAKLLLDIKDLEKTIIIEVREAVRKLETDIKRVQAARVARRLAEETLSAELKKFEVGLSTSFQVLEFQTDLAEEQSKELLAIIDFNKSRINLRRVIATTLDHHKIQLAAEQNP</sequence>
<evidence type="ECO:0000256" key="2">
    <source>
        <dbReference type="ARBA" id="ARBA00007613"/>
    </source>
</evidence>
<evidence type="ECO:0008006" key="12">
    <source>
        <dbReference type="Google" id="ProtNLM"/>
    </source>
</evidence>
<evidence type="ECO:0000256" key="4">
    <source>
        <dbReference type="ARBA" id="ARBA00022452"/>
    </source>
</evidence>
<dbReference type="Proteomes" id="UP001157733">
    <property type="component" value="Chromosome"/>
</dbReference>
<evidence type="ECO:0000256" key="9">
    <source>
        <dbReference type="SAM" id="MobiDB-lite"/>
    </source>
</evidence>
<feature type="coiled-coil region" evidence="8">
    <location>
        <begin position="454"/>
        <end position="503"/>
    </location>
</feature>
<dbReference type="InterPro" id="IPR003423">
    <property type="entry name" value="OMP_efflux"/>
</dbReference>
<evidence type="ECO:0000256" key="3">
    <source>
        <dbReference type="ARBA" id="ARBA00022448"/>
    </source>
</evidence>
<evidence type="ECO:0000256" key="7">
    <source>
        <dbReference type="ARBA" id="ARBA00023237"/>
    </source>
</evidence>
<keyword evidence="3" id="KW-0813">Transport</keyword>
<dbReference type="PANTHER" id="PTHR30026:SF23">
    <property type="entry name" value="TO APRF-PUTATIVE OUTER MEMBRANE EFFLUX PROTEIN OR SECRETED ALKALINE PHOSPHATASE-RELATED"/>
    <property type="match status" value="1"/>
</dbReference>
<keyword evidence="11" id="KW-1185">Reference proteome</keyword>
<evidence type="ECO:0000313" key="10">
    <source>
        <dbReference type="EMBL" id="CAI2718330.1"/>
    </source>
</evidence>
<reference evidence="10 11" key="1">
    <citation type="submission" date="2022-09" db="EMBL/GenBank/DDBJ databases">
        <authorList>
            <person name="Kop L."/>
        </authorList>
    </citation>
    <scope>NUCLEOTIDE SEQUENCE [LARGE SCALE GENOMIC DNA]</scope>
    <source>
        <strain evidence="10 11">347</strain>
    </source>
</reference>
<dbReference type="Gene3D" id="1.20.1600.10">
    <property type="entry name" value="Outer membrane efflux proteins (OEP)"/>
    <property type="match status" value="1"/>
</dbReference>
<dbReference type="InterPro" id="IPR051906">
    <property type="entry name" value="TolC-like"/>
</dbReference>
<dbReference type="Pfam" id="PF02321">
    <property type="entry name" value="OEP"/>
    <property type="match status" value="2"/>
</dbReference>
<proteinExistence type="inferred from homology"/>
<comment type="subcellular location">
    <subcellularLocation>
        <location evidence="1">Cell outer membrane</location>
    </subcellularLocation>
</comment>
<organism evidence="10 11">
    <name type="scientific">Nitrospina watsonii</name>
    <dbReference type="NCBI Taxonomy" id="1323948"/>
    <lineage>
        <taxon>Bacteria</taxon>
        <taxon>Pseudomonadati</taxon>
        <taxon>Nitrospinota/Tectimicrobiota group</taxon>
        <taxon>Nitrospinota</taxon>
        <taxon>Nitrospinia</taxon>
        <taxon>Nitrospinales</taxon>
        <taxon>Nitrospinaceae</taxon>
        <taxon>Nitrospina</taxon>
    </lineage>
</organism>
<keyword evidence="7" id="KW-0998">Cell outer membrane</keyword>
<dbReference type="SUPFAM" id="SSF56954">
    <property type="entry name" value="Outer membrane efflux proteins (OEP)"/>
    <property type="match status" value="1"/>
</dbReference>
<protein>
    <recommendedName>
        <fullName evidence="12">Outer membrane efflux protein</fullName>
    </recommendedName>
</protein>
<keyword evidence="6" id="KW-0472">Membrane</keyword>
<gene>
    <name evidence="10" type="ORF">NSPWAT_1471</name>
</gene>
<comment type="similarity">
    <text evidence="2">Belongs to the outer membrane factor (OMF) (TC 1.B.17) family.</text>
</comment>
<name>A0ABM9HE46_9BACT</name>
<keyword evidence="5" id="KW-0812">Transmembrane</keyword>